<dbReference type="Pfam" id="PF00436">
    <property type="entry name" value="SSB"/>
    <property type="match status" value="1"/>
</dbReference>
<dbReference type="InterPro" id="IPR012340">
    <property type="entry name" value="NA-bd_OB-fold"/>
</dbReference>
<feature type="non-terminal residue" evidence="2">
    <location>
        <position position="1"/>
    </location>
</feature>
<dbReference type="CDD" id="cd04496">
    <property type="entry name" value="SSB_OBF"/>
    <property type="match status" value="1"/>
</dbReference>
<accession>X1JYB7</accession>
<dbReference type="GO" id="GO:0003697">
    <property type="term" value="F:single-stranded DNA binding"/>
    <property type="evidence" value="ECO:0007669"/>
    <property type="project" value="InterPro"/>
</dbReference>
<reference evidence="2" key="1">
    <citation type="journal article" date="2014" name="Front. Microbiol.">
        <title>High frequency of phylogenetically diverse reductive dehalogenase-homologous genes in deep subseafloor sedimentary metagenomes.</title>
        <authorList>
            <person name="Kawai M."/>
            <person name="Futagami T."/>
            <person name="Toyoda A."/>
            <person name="Takaki Y."/>
            <person name="Nishi S."/>
            <person name="Hori S."/>
            <person name="Arai W."/>
            <person name="Tsubouchi T."/>
            <person name="Morono Y."/>
            <person name="Uchiyama I."/>
            <person name="Ito T."/>
            <person name="Fujiyama A."/>
            <person name="Inagaki F."/>
            <person name="Takami H."/>
        </authorList>
    </citation>
    <scope>NUCLEOTIDE SEQUENCE</scope>
    <source>
        <strain evidence="2">Expedition CK06-06</strain>
    </source>
</reference>
<comment type="caution">
    <text evidence="2">The sequence shown here is derived from an EMBL/GenBank/DDBJ whole genome shotgun (WGS) entry which is preliminary data.</text>
</comment>
<name>X1JYB7_9ZZZZ</name>
<protein>
    <recommendedName>
        <fullName evidence="3">Single-stranded DNA-binding protein</fullName>
    </recommendedName>
</protein>
<dbReference type="SUPFAM" id="SSF50249">
    <property type="entry name" value="Nucleic acid-binding proteins"/>
    <property type="match status" value="1"/>
</dbReference>
<evidence type="ECO:0008006" key="3">
    <source>
        <dbReference type="Google" id="ProtNLM"/>
    </source>
</evidence>
<dbReference type="InterPro" id="IPR000424">
    <property type="entry name" value="Primosome_PriB/ssb"/>
</dbReference>
<evidence type="ECO:0000256" key="1">
    <source>
        <dbReference type="ARBA" id="ARBA00023125"/>
    </source>
</evidence>
<dbReference type="PIRSF" id="PIRSF002070">
    <property type="entry name" value="SSB"/>
    <property type="match status" value="1"/>
</dbReference>
<dbReference type="GO" id="GO:0006260">
    <property type="term" value="P:DNA replication"/>
    <property type="evidence" value="ECO:0007669"/>
    <property type="project" value="InterPro"/>
</dbReference>
<dbReference type="PROSITE" id="PS50935">
    <property type="entry name" value="SSB"/>
    <property type="match status" value="1"/>
</dbReference>
<evidence type="ECO:0000313" key="2">
    <source>
        <dbReference type="EMBL" id="GAH86385.1"/>
    </source>
</evidence>
<organism evidence="2">
    <name type="scientific">marine sediment metagenome</name>
    <dbReference type="NCBI Taxonomy" id="412755"/>
    <lineage>
        <taxon>unclassified sequences</taxon>
        <taxon>metagenomes</taxon>
        <taxon>ecological metagenomes</taxon>
    </lineage>
</organism>
<proteinExistence type="predicted"/>
<keyword evidence="1" id="KW-0238">DNA-binding</keyword>
<gene>
    <name evidence="2" type="ORF">S03H2_59959</name>
</gene>
<dbReference type="EMBL" id="BARU01038597">
    <property type="protein sequence ID" value="GAH86385.1"/>
    <property type="molecule type" value="Genomic_DNA"/>
</dbReference>
<sequence>VTVFGKQGESSAEYLKKGRSCLVEGILDQEKWVNKENEKRSRIKIIANRVVFLSSPSKETEQPVPAENEPAQE</sequence>
<dbReference type="InterPro" id="IPR011344">
    <property type="entry name" value="ssDNA-bd"/>
</dbReference>
<dbReference type="AlphaFoldDB" id="X1JYB7"/>
<dbReference type="Gene3D" id="2.40.50.140">
    <property type="entry name" value="Nucleic acid-binding proteins"/>
    <property type="match status" value="1"/>
</dbReference>